<dbReference type="RefSeq" id="WP_324619311.1">
    <property type="nucleotide sequence ID" value="NZ_JAYKOT010000003.1"/>
</dbReference>
<comment type="similarity">
    <text evidence="2 9">Belongs to the alanine or glycine:cation symporter (AGCS) (TC 2.A.25) family.</text>
</comment>
<reference evidence="10 11" key="1">
    <citation type="submission" date="2024-01" db="EMBL/GenBank/DDBJ databases">
        <title>Complete genome sequence of Citroniella saccharovorans strain M6.X9, isolated from human fecal sample.</title>
        <authorList>
            <person name="Cheng G."/>
            <person name="Westerholm M."/>
            <person name="Schnurer A."/>
        </authorList>
    </citation>
    <scope>NUCLEOTIDE SEQUENCE [LARGE SCALE GENOMIC DNA]</scope>
    <source>
        <strain evidence="10 11">DSM 29873</strain>
    </source>
</reference>
<evidence type="ECO:0000256" key="6">
    <source>
        <dbReference type="ARBA" id="ARBA00022847"/>
    </source>
</evidence>
<evidence type="ECO:0000256" key="4">
    <source>
        <dbReference type="ARBA" id="ARBA00022475"/>
    </source>
</evidence>
<evidence type="ECO:0000256" key="2">
    <source>
        <dbReference type="ARBA" id="ARBA00009261"/>
    </source>
</evidence>
<evidence type="ECO:0000256" key="7">
    <source>
        <dbReference type="ARBA" id="ARBA00022989"/>
    </source>
</evidence>
<proteinExistence type="inferred from homology"/>
<keyword evidence="7 9" id="KW-1133">Transmembrane helix</keyword>
<feature type="transmembrane region" description="Helical" evidence="9">
    <location>
        <begin position="364"/>
        <end position="384"/>
    </location>
</feature>
<evidence type="ECO:0000256" key="5">
    <source>
        <dbReference type="ARBA" id="ARBA00022692"/>
    </source>
</evidence>
<dbReference type="NCBIfam" id="TIGR00835">
    <property type="entry name" value="agcS"/>
    <property type="match status" value="1"/>
</dbReference>
<accession>A0AAW9MXH9</accession>
<dbReference type="Pfam" id="PF01235">
    <property type="entry name" value="Na_Ala_symp"/>
    <property type="match status" value="1"/>
</dbReference>
<feature type="transmembrane region" description="Helical" evidence="9">
    <location>
        <begin position="426"/>
        <end position="443"/>
    </location>
</feature>
<dbReference type="EMBL" id="JAYKOT010000003">
    <property type="protein sequence ID" value="MEB3429140.1"/>
    <property type="molecule type" value="Genomic_DNA"/>
</dbReference>
<feature type="transmembrane region" description="Helical" evidence="9">
    <location>
        <begin position="158"/>
        <end position="178"/>
    </location>
</feature>
<dbReference type="InterPro" id="IPR001463">
    <property type="entry name" value="Na/Ala_symport"/>
</dbReference>
<dbReference type="FunFam" id="1.20.1740.10:FF:000004">
    <property type="entry name" value="Sodium:alanine symporter family protein"/>
    <property type="match status" value="1"/>
</dbReference>
<dbReference type="Proteomes" id="UP001357733">
    <property type="component" value="Unassembled WGS sequence"/>
</dbReference>
<keyword evidence="3 9" id="KW-0813">Transport</keyword>
<dbReference type="GO" id="GO:0005886">
    <property type="term" value="C:plasma membrane"/>
    <property type="evidence" value="ECO:0007669"/>
    <property type="project" value="UniProtKB-SubCell"/>
</dbReference>
<evidence type="ECO:0000256" key="9">
    <source>
        <dbReference type="RuleBase" id="RU363064"/>
    </source>
</evidence>
<dbReference type="Gene3D" id="1.20.1740.10">
    <property type="entry name" value="Amino acid/polyamine transporter I"/>
    <property type="match status" value="1"/>
</dbReference>
<feature type="transmembrane region" description="Helical" evidence="9">
    <location>
        <begin position="223"/>
        <end position="241"/>
    </location>
</feature>
<evidence type="ECO:0000313" key="10">
    <source>
        <dbReference type="EMBL" id="MEB3429140.1"/>
    </source>
</evidence>
<dbReference type="PANTHER" id="PTHR30330">
    <property type="entry name" value="AGSS FAMILY TRANSPORTER, SODIUM-ALANINE"/>
    <property type="match status" value="1"/>
</dbReference>
<comment type="subcellular location">
    <subcellularLocation>
        <location evidence="1 9">Cell membrane</location>
        <topology evidence="1 9">Multi-pass membrane protein</topology>
    </subcellularLocation>
</comment>
<evidence type="ECO:0000256" key="1">
    <source>
        <dbReference type="ARBA" id="ARBA00004651"/>
    </source>
</evidence>
<sequence>MDLLQIFKSINKVLWGPPLMILLGGFGVVSSIYLGFPQFSKFGIGWKHSFGKIFSKKKEPGEEEGDGSLSSFQSLATAIAAQVGTGNIAGVATAILSGGPGAILWMWIMAILGMSTISVEASLAQKYRIRRDGELVGGPAYYLSAGLKEHGKEGLGKFLAGFFAITIIIALGFVGNMVQSNSMASVMGSAFGIPQIAIGIVIAIAAALIFIGGVERIGKFAELVVPFMALLYVIGSIAVLVKFNDQILPVLKAIFTSSFSTEAVLGGAVGFGLKEAIRYGIARGLFSNEAGMGSTPNAHAVANVNHPYEQGTVAMVGVLIDTIVVCTATAMIILVSGAQNAGLKGAEVTQYAFETAFPGIGGKFLAIALLFFAFTTVVGWYYFGEANTKYLFKSKTAIRVYQVIVLIFIVVGSTREVDIVWEMADLFNGIMVIPNIIGLFFLLKEAKLLLTDFDDQLKSGKPLYYDYKAR</sequence>
<dbReference type="PANTHER" id="PTHR30330:SF14">
    <property type="entry name" value="SODIUM_AMINO ACID (ALANINE) SYMPORTER"/>
    <property type="match status" value="1"/>
</dbReference>
<feature type="transmembrane region" description="Helical" evidence="9">
    <location>
        <begin position="15"/>
        <end position="36"/>
    </location>
</feature>
<keyword evidence="8 9" id="KW-0472">Membrane</keyword>
<evidence type="ECO:0000313" key="11">
    <source>
        <dbReference type="Proteomes" id="UP001357733"/>
    </source>
</evidence>
<protein>
    <submittedName>
        <fullName evidence="10">Sodium:alanine symporter family protein</fullName>
    </submittedName>
</protein>
<dbReference type="PRINTS" id="PR00175">
    <property type="entry name" value="NAALASMPORT"/>
</dbReference>
<feature type="transmembrane region" description="Helical" evidence="9">
    <location>
        <begin position="253"/>
        <end position="273"/>
    </location>
</feature>
<name>A0AAW9MXH9_9FIRM</name>
<keyword evidence="6 9" id="KW-0769">Symport</keyword>
<keyword evidence="5 9" id="KW-0812">Transmembrane</keyword>
<gene>
    <name evidence="10" type="ORF">VLK81_03735</name>
</gene>
<feature type="transmembrane region" description="Helical" evidence="9">
    <location>
        <begin position="313"/>
        <end position="335"/>
    </location>
</feature>
<keyword evidence="11" id="KW-1185">Reference proteome</keyword>
<dbReference type="AlphaFoldDB" id="A0AAW9MXH9"/>
<feature type="transmembrane region" description="Helical" evidence="9">
    <location>
        <begin position="190"/>
        <end position="211"/>
    </location>
</feature>
<feature type="transmembrane region" description="Helical" evidence="9">
    <location>
        <begin position="396"/>
        <end position="414"/>
    </location>
</feature>
<feature type="transmembrane region" description="Helical" evidence="9">
    <location>
        <begin position="102"/>
        <end position="123"/>
    </location>
</feature>
<dbReference type="GO" id="GO:0005283">
    <property type="term" value="F:amino acid:sodium symporter activity"/>
    <property type="evidence" value="ECO:0007669"/>
    <property type="project" value="InterPro"/>
</dbReference>
<evidence type="ECO:0000256" key="8">
    <source>
        <dbReference type="ARBA" id="ARBA00023136"/>
    </source>
</evidence>
<evidence type="ECO:0000256" key="3">
    <source>
        <dbReference type="ARBA" id="ARBA00022448"/>
    </source>
</evidence>
<organism evidence="10 11">
    <name type="scientific">Citroniella saccharovorans</name>
    <dbReference type="NCBI Taxonomy" id="2053367"/>
    <lineage>
        <taxon>Bacteria</taxon>
        <taxon>Bacillati</taxon>
        <taxon>Bacillota</taxon>
        <taxon>Tissierellia</taxon>
        <taxon>Tissierellales</taxon>
        <taxon>Peptoniphilaceae</taxon>
        <taxon>Citroniella</taxon>
    </lineage>
</organism>
<keyword evidence="4 9" id="KW-1003">Cell membrane</keyword>
<comment type="caution">
    <text evidence="10">The sequence shown here is derived from an EMBL/GenBank/DDBJ whole genome shotgun (WGS) entry which is preliminary data.</text>
</comment>